<dbReference type="Pfam" id="PF13193">
    <property type="entry name" value="AMP-binding_C"/>
    <property type="match status" value="1"/>
</dbReference>
<feature type="compositionally biased region" description="Low complexity" evidence="3">
    <location>
        <begin position="16"/>
        <end position="40"/>
    </location>
</feature>
<dbReference type="InterPro" id="IPR025110">
    <property type="entry name" value="AMP-bd_C"/>
</dbReference>
<reference evidence="6" key="1">
    <citation type="journal article" date="2014" name="Int. J. Syst. Evol. Microbiol.">
        <title>Complete genome sequence of Corynebacterium casei LMG S-19264T (=DSM 44701T), isolated from a smear-ripened cheese.</title>
        <authorList>
            <consortium name="US DOE Joint Genome Institute (JGI-PGF)"/>
            <person name="Walter F."/>
            <person name="Albersmeier A."/>
            <person name="Kalinowski J."/>
            <person name="Ruckert C."/>
        </authorList>
    </citation>
    <scope>NUCLEOTIDE SEQUENCE</scope>
    <source>
        <strain evidence="6">JCM 4654</strain>
    </source>
</reference>
<sequence length="566" mass="60676">MSSTSEANTGGTSEANTGSTSEANTGGTSAAGAGRPTAGAGNPGTGTGTTTGAPPNGFWAQATAEPGRTVLVAPDGEEWTAGRLHADANRLVHGLRAAGLERGDAFAVVLPNGVELLTAYLAATQAGLYLVPVNHHLVGPEIAWIVADSGAKVLIAHERFADAARRAADEAGLPASHRYAAGEAEGFRPYPELLDGQPESPPADRTLGWVMNYTSGTTGRPRGIRRPLPGKPPEESYLGGFLGIFGVKPYDGNVHLVCSPLYHTAVLQFAGASLHIGHQLVVMDKWTPEEMLRLIDTHRCTHTHMVPTQFHRLLALPEEVRARYDVSSMRHAIHGAAPCPDHVKRAMIDWWGRCVEEYYAASEGGGAFATAEDWLKKPGTVGRAWPISELAVLGDDGTRLPPGELGTVYMKMSTGSFSYHKDEDKTRRNRVGDFFTVGDLGYLDEDGYLFLRDRKIDMIISGGVNIYPAEIESVLLAHPAVADAAVFGVPHDDWGEEVKAVVEPAPGHEPGPALAAGLLDHCAGRLAGYKRPRSVDFIAEMPRDPNGKLYKRRLREPYWEGRTGPV</sequence>
<comment type="caution">
    <text evidence="6">The sequence shown here is derived from an EMBL/GenBank/DDBJ whole genome shotgun (WGS) entry which is preliminary data.</text>
</comment>
<evidence type="ECO:0000256" key="2">
    <source>
        <dbReference type="ARBA" id="ARBA00022598"/>
    </source>
</evidence>
<evidence type="ECO:0000313" key="7">
    <source>
        <dbReference type="Proteomes" id="UP000608955"/>
    </source>
</evidence>
<dbReference type="Gene3D" id="3.30.300.30">
    <property type="match status" value="1"/>
</dbReference>
<dbReference type="Pfam" id="PF00501">
    <property type="entry name" value="AMP-binding"/>
    <property type="match status" value="1"/>
</dbReference>
<protein>
    <submittedName>
        <fullName evidence="6">Acyl-CoA ligase</fullName>
    </submittedName>
</protein>
<gene>
    <name evidence="6" type="ORF">GCM10010508_12070</name>
</gene>
<dbReference type="SUPFAM" id="SSF56801">
    <property type="entry name" value="Acetyl-CoA synthetase-like"/>
    <property type="match status" value="1"/>
</dbReference>
<evidence type="ECO:0000256" key="3">
    <source>
        <dbReference type="SAM" id="MobiDB-lite"/>
    </source>
</evidence>
<evidence type="ECO:0000256" key="1">
    <source>
        <dbReference type="ARBA" id="ARBA00006432"/>
    </source>
</evidence>
<proteinExistence type="inferred from homology"/>
<dbReference type="GO" id="GO:0031956">
    <property type="term" value="F:medium-chain fatty acid-CoA ligase activity"/>
    <property type="evidence" value="ECO:0007669"/>
    <property type="project" value="TreeGrafter"/>
</dbReference>
<dbReference type="InterPro" id="IPR045851">
    <property type="entry name" value="AMP-bd_C_sf"/>
</dbReference>
<dbReference type="RefSeq" id="WP_190176673.1">
    <property type="nucleotide sequence ID" value="NZ_BMVF01000003.1"/>
</dbReference>
<dbReference type="PANTHER" id="PTHR43201:SF5">
    <property type="entry name" value="MEDIUM-CHAIN ACYL-COA LIGASE ACSF2, MITOCHONDRIAL"/>
    <property type="match status" value="1"/>
</dbReference>
<dbReference type="GO" id="GO:0006631">
    <property type="term" value="P:fatty acid metabolic process"/>
    <property type="evidence" value="ECO:0007669"/>
    <property type="project" value="TreeGrafter"/>
</dbReference>
<feature type="domain" description="AMP-binding enzyme C-terminal" evidence="5">
    <location>
        <begin position="470"/>
        <end position="548"/>
    </location>
</feature>
<dbReference type="EMBL" id="BMVF01000003">
    <property type="protein sequence ID" value="GHD86036.1"/>
    <property type="molecule type" value="Genomic_DNA"/>
</dbReference>
<evidence type="ECO:0000259" key="4">
    <source>
        <dbReference type="Pfam" id="PF00501"/>
    </source>
</evidence>
<evidence type="ECO:0000259" key="5">
    <source>
        <dbReference type="Pfam" id="PF13193"/>
    </source>
</evidence>
<accession>A0A918XZR7</accession>
<evidence type="ECO:0000313" key="6">
    <source>
        <dbReference type="EMBL" id="GHD86036.1"/>
    </source>
</evidence>
<feature type="compositionally biased region" description="Polar residues" evidence="3">
    <location>
        <begin position="1"/>
        <end position="15"/>
    </location>
</feature>
<organism evidence="6 7">
    <name type="scientific">Streptomyces naganishii JCM 4654</name>
    <dbReference type="NCBI Taxonomy" id="1306179"/>
    <lineage>
        <taxon>Bacteria</taxon>
        <taxon>Bacillati</taxon>
        <taxon>Actinomycetota</taxon>
        <taxon>Actinomycetes</taxon>
        <taxon>Kitasatosporales</taxon>
        <taxon>Streptomycetaceae</taxon>
        <taxon>Streptomyces</taxon>
    </lineage>
</organism>
<keyword evidence="7" id="KW-1185">Reference proteome</keyword>
<dbReference type="Gene3D" id="3.40.50.12780">
    <property type="entry name" value="N-terminal domain of ligase-like"/>
    <property type="match status" value="1"/>
</dbReference>
<feature type="region of interest" description="Disordered" evidence="3">
    <location>
        <begin position="1"/>
        <end position="61"/>
    </location>
</feature>
<reference evidence="6" key="2">
    <citation type="submission" date="2020-09" db="EMBL/GenBank/DDBJ databases">
        <authorList>
            <person name="Sun Q."/>
            <person name="Ohkuma M."/>
        </authorList>
    </citation>
    <scope>NUCLEOTIDE SEQUENCE</scope>
    <source>
        <strain evidence="6">JCM 4654</strain>
    </source>
</reference>
<dbReference type="Proteomes" id="UP000608955">
    <property type="component" value="Unassembled WGS sequence"/>
</dbReference>
<comment type="similarity">
    <text evidence="1">Belongs to the ATP-dependent AMP-binding enzyme family.</text>
</comment>
<dbReference type="InterPro" id="IPR000873">
    <property type="entry name" value="AMP-dep_synth/lig_dom"/>
</dbReference>
<dbReference type="PANTHER" id="PTHR43201">
    <property type="entry name" value="ACYL-COA SYNTHETASE"/>
    <property type="match status" value="1"/>
</dbReference>
<dbReference type="InterPro" id="IPR042099">
    <property type="entry name" value="ANL_N_sf"/>
</dbReference>
<name>A0A918XZR7_9ACTN</name>
<keyword evidence="2 6" id="KW-0436">Ligase</keyword>
<feature type="domain" description="AMP-dependent synthetase/ligase" evidence="4">
    <location>
        <begin position="58"/>
        <end position="411"/>
    </location>
</feature>
<dbReference type="AlphaFoldDB" id="A0A918XZR7"/>